<proteinExistence type="predicted"/>
<dbReference type="Proteomes" id="UP000827092">
    <property type="component" value="Unassembled WGS sequence"/>
</dbReference>
<dbReference type="AlphaFoldDB" id="A0AAV6TN84"/>
<protein>
    <submittedName>
        <fullName evidence="1">Uncharacterized protein</fullName>
    </submittedName>
</protein>
<evidence type="ECO:0000313" key="2">
    <source>
        <dbReference type="Proteomes" id="UP000827092"/>
    </source>
</evidence>
<feature type="non-terminal residue" evidence="1">
    <location>
        <position position="92"/>
    </location>
</feature>
<gene>
    <name evidence="1" type="ORF">JTE90_023451</name>
</gene>
<evidence type="ECO:0000313" key="1">
    <source>
        <dbReference type="EMBL" id="KAG8173415.1"/>
    </source>
</evidence>
<organism evidence="1 2">
    <name type="scientific">Oedothorax gibbosus</name>
    <dbReference type="NCBI Taxonomy" id="931172"/>
    <lineage>
        <taxon>Eukaryota</taxon>
        <taxon>Metazoa</taxon>
        <taxon>Ecdysozoa</taxon>
        <taxon>Arthropoda</taxon>
        <taxon>Chelicerata</taxon>
        <taxon>Arachnida</taxon>
        <taxon>Araneae</taxon>
        <taxon>Araneomorphae</taxon>
        <taxon>Entelegynae</taxon>
        <taxon>Araneoidea</taxon>
        <taxon>Linyphiidae</taxon>
        <taxon>Erigoninae</taxon>
        <taxon>Oedothorax</taxon>
    </lineage>
</organism>
<keyword evidence="2" id="KW-1185">Reference proteome</keyword>
<comment type="caution">
    <text evidence="1">The sequence shown here is derived from an EMBL/GenBank/DDBJ whole genome shotgun (WGS) entry which is preliminary data.</text>
</comment>
<dbReference type="EMBL" id="JAFNEN010001792">
    <property type="protein sequence ID" value="KAG8173415.1"/>
    <property type="molecule type" value="Genomic_DNA"/>
</dbReference>
<reference evidence="1 2" key="1">
    <citation type="journal article" date="2022" name="Nat. Ecol. Evol.">
        <title>A masculinizing supergene underlies an exaggerated male reproductive morph in a spider.</title>
        <authorList>
            <person name="Hendrickx F."/>
            <person name="De Corte Z."/>
            <person name="Sonet G."/>
            <person name="Van Belleghem S.M."/>
            <person name="Kostlbacher S."/>
            <person name="Vangestel C."/>
        </authorList>
    </citation>
    <scope>NUCLEOTIDE SEQUENCE [LARGE SCALE GENOMIC DNA]</scope>
    <source>
        <strain evidence="1">W744_W776</strain>
    </source>
</reference>
<accession>A0AAV6TN84</accession>
<name>A0AAV6TN84_9ARAC</name>
<sequence length="92" mass="9582">MFGSNKPFGTASAFGASSFGNTSTPFGQSTNTFGAKPATGNVFGSSSFGVSTPSQPISGGLFVVVPLLPELVYLDNRQLHLEHQHLPVQVVL</sequence>